<dbReference type="InterPro" id="IPR016191">
    <property type="entry name" value="Ribonuclease/ribotoxin"/>
</dbReference>
<dbReference type="EMBL" id="BSPD01000011">
    <property type="protein sequence ID" value="GLS24607.1"/>
    <property type="molecule type" value="Genomic_DNA"/>
</dbReference>
<proteinExistence type="predicted"/>
<comment type="caution">
    <text evidence="4">The sequence shown here is derived from an EMBL/GenBank/DDBJ whole genome shotgun (WGS) entry which is preliminary data.</text>
</comment>
<keyword evidence="2" id="KW-0378">Hydrolase</keyword>
<reference evidence="4 5" key="1">
    <citation type="journal article" date="2014" name="Int. J. Syst. Evol. Microbiol.">
        <title>Complete genome sequence of Corynebacterium casei LMG S-19264T (=DSM 44701T), isolated from a smear-ripened cheese.</title>
        <authorList>
            <consortium name="US DOE Joint Genome Institute (JGI-PGF)"/>
            <person name="Walter F."/>
            <person name="Albersmeier A."/>
            <person name="Kalinowski J."/>
            <person name="Ruckert C."/>
        </authorList>
    </citation>
    <scope>NUCLEOTIDE SEQUENCE [LARGE SCALE GENOMIC DNA]</scope>
    <source>
        <strain evidence="4 5">NBRC 110095</strain>
    </source>
</reference>
<evidence type="ECO:0000256" key="3">
    <source>
        <dbReference type="SAM" id="MobiDB-lite"/>
    </source>
</evidence>
<evidence type="ECO:0000313" key="4">
    <source>
        <dbReference type="EMBL" id="GLS24607.1"/>
    </source>
</evidence>
<dbReference type="GO" id="GO:0004521">
    <property type="term" value="F:RNA endonuclease activity"/>
    <property type="evidence" value="ECO:0007669"/>
    <property type="project" value="InterPro"/>
</dbReference>
<dbReference type="Gene3D" id="3.10.450.30">
    <property type="entry name" value="Microbial ribonucleases"/>
    <property type="match status" value="1"/>
</dbReference>
<dbReference type="GO" id="GO:0003723">
    <property type="term" value="F:RNA binding"/>
    <property type="evidence" value="ECO:0007669"/>
    <property type="project" value="InterPro"/>
</dbReference>
<accession>A0AA37WN17</accession>
<dbReference type="InterPro" id="IPR000026">
    <property type="entry name" value="N1-like"/>
</dbReference>
<dbReference type="SUPFAM" id="SSF53933">
    <property type="entry name" value="Microbial ribonucleases"/>
    <property type="match status" value="1"/>
</dbReference>
<gene>
    <name evidence="4" type="ORF">GCM10007877_03210</name>
</gene>
<organism evidence="4 5">
    <name type="scientific">Marinibactrum halimedae</name>
    <dbReference type="NCBI Taxonomy" id="1444977"/>
    <lineage>
        <taxon>Bacteria</taxon>
        <taxon>Pseudomonadati</taxon>
        <taxon>Pseudomonadota</taxon>
        <taxon>Gammaproteobacteria</taxon>
        <taxon>Cellvibrionales</taxon>
        <taxon>Cellvibrionaceae</taxon>
        <taxon>Marinibactrum</taxon>
    </lineage>
</organism>
<feature type="region of interest" description="Disordered" evidence="3">
    <location>
        <begin position="18"/>
        <end position="50"/>
    </location>
</feature>
<evidence type="ECO:0000313" key="5">
    <source>
        <dbReference type="Proteomes" id="UP001156870"/>
    </source>
</evidence>
<dbReference type="AlphaFoldDB" id="A0AA37WN17"/>
<sequence>MTPRDMREVQKTVDRIKSNSPQYSNDATTFSNSHTIGNPNSQRLDTGSGPYQEWTVKTPDVGGNGARRIVVDKKTGRAYYTHDHYDSFIEIDLQGWN</sequence>
<evidence type="ECO:0000256" key="1">
    <source>
        <dbReference type="ARBA" id="ARBA00022722"/>
    </source>
</evidence>
<keyword evidence="5" id="KW-1185">Reference proteome</keyword>
<evidence type="ECO:0000256" key="2">
    <source>
        <dbReference type="ARBA" id="ARBA00022801"/>
    </source>
</evidence>
<dbReference type="GO" id="GO:0016787">
    <property type="term" value="F:hydrolase activity"/>
    <property type="evidence" value="ECO:0007669"/>
    <property type="project" value="UniProtKB-KW"/>
</dbReference>
<feature type="compositionally biased region" description="Polar residues" evidence="3">
    <location>
        <begin position="18"/>
        <end position="45"/>
    </location>
</feature>
<name>A0AA37WN17_9GAMM</name>
<dbReference type="Proteomes" id="UP001156870">
    <property type="component" value="Unassembled WGS sequence"/>
</dbReference>
<keyword evidence="1" id="KW-0540">Nuclease</keyword>
<protein>
    <submittedName>
        <fullName evidence="4">Uncharacterized protein</fullName>
    </submittedName>
</protein>
<dbReference type="Pfam" id="PF00545">
    <property type="entry name" value="Ribonuclease"/>
    <property type="match status" value="1"/>
</dbReference>
<dbReference type="RefSeq" id="WP_232595746.1">
    <property type="nucleotide sequence ID" value="NZ_BSPD01000011.1"/>
</dbReference>